<dbReference type="Proteomes" id="UP000664857">
    <property type="component" value="Unassembled WGS sequence"/>
</dbReference>
<sequence>MCLEQDIRDKYVALRVGKEIKLSELVEKCSTGWIYKSNVKLDHQLMCIISMKNHEEYNSLVLSVSQPPVVTKATSSELIEANRHSSDEFKLTKKILDCVYGQKQYLYPHMSSEHVIAPLEGESKGNVDYINVLAIDRISKFSEYQTVISFCNDLDIIVPKSLSCVEKRLERYLQHFVSYHYINGLVKEDESGSGLFSQWQGSYYEGKEELVNEAIWLTQKSKKEIDSLKSVYALLKSHSPEEINTLIDDFYDNK</sequence>
<dbReference type="EMBL" id="JAFLVX010000024">
    <property type="protein sequence ID" value="MBO0477323.1"/>
    <property type="molecule type" value="Genomic_DNA"/>
</dbReference>
<keyword evidence="2" id="KW-1185">Reference proteome</keyword>
<comment type="caution">
    <text evidence="1">The sequence shown here is derived from an EMBL/GenBank/DDBJ whole genome shotgun (WGS) entry which is preliminary data.</text>
</comment>
<reference evidence="1 2" key="1">
    <citation type="submission" date="2021-03" db="EMBL/GenBank/DDBJ databases">
        <title>Enterococcal diversity collection.</title>
        <authorList>
            <person name="Gilmore M.S."/>
            <person name="Schwartzman J."/>
            <person name="Van Tyne D."/>
            <person name="Martin M."/>
            <person name="Earl A.M."/>
            <person name="Manson A.L."/>
            <person name="Straub T."/>
            <person name="Salamzade R."/>
            <person name="Saavedra J."/>
            <person name="Lebreton F."/>
            <person name="Prichula J."/>
            <person name="Schaufler K."/>
            <person name="Gaca A."/>
            <person name="Sgardioli B."/>
            <person name="Wagenaar J."/>
            <person name="Strong T."/>
        </authorList>
    </citation>
    <scope>NUCLEOTIDE SEQUENCE [LARGE SCALE GENOMIC DNA]</scope>
    <source>
        <strain evidence="1 2">DIV0080</strain>
    </source>
</reference>
<gene>
    <name evidence="1" type="ORF">DOK76_09580</name>
</gene>
<protein>
    <submittedName>
        <fullName evidence="1">Uncharacterized protein</fullName>
    </submittedName>
</protein>
<evidence type="ECO:0000313" key="2">
    <source>
        <dbReference type="Proteomes" id="UP000664857"/>
    </source>
</evidence>
<accession>A0ABS3HU92</accession>
<proteinExistence type="predicted"/>
<evidence type="ECO:0000313" key="1">
    <source>
        <dbReference type="EMBL" id="MBO0477323.1"/>
    </source>
</evidence>
<dbReference type="RefSeq" id="WP_206967178.1">
    <property type="nucleotide sequence ID" value="NZ_JAFLVX010000024.1"/>
</dbReference>
<organism evidence="1 2">
    <name type="scientific">Candidatus Vagococcus giribetii</name>
    <dbReference type="NCBI Taxonomy" id="2230876"/>
    <lineage>
        <taxon>Bacteria</taxon>
        <taxon>Bacillati</taxon>
        <taxon>Bacillota</taxon>
        <taxon>Bacilli</taxon>
        <taxon>Lactobacillales</taxon>
        <taxon>Enterococcaceae</taxon>
        <taxon>Vagococcus</taxon>
    </lineage>
</organism>
<name>A0ABS3HU92_9ENTE</name>